<keyword evidence="3" id="KW-1185">Reference proteome</keyword>
<evidence type="ECO:0000313" key="3">
    <source>
        <dbReference type="Proteomes" id="UP000324781"/>
    </source>
</evidence>
<dbReference type="Proteomes" id="UP000324781">
    <property type="component" value="Unassembled WGS sequence"/>
</dbReference>
<protein>
    <submittedName>
        <fullName evidence="2">Amidase domain-containing protein</fullName>
    </submittedName>
</protein>
<reference evidence="2 3" key="1">
    <citation type="submission" date="2016-11" db="EMBL/GenBank/DDBJ databases">
        <authorList>
            <person name="Varghese N."/>
            <person name="Submissions S."/>
        </authorList>
    </citation>
    <scope>NUCLEOTIDE SEQUENCE [LARGE SCALE GENOMIC DNA]</scope>
    <source>
        <strain evidence="2 3">DSM 19027</strain>
    </source>
</reference>
<dbReference type="InterPro" id="IPR024301">
    <property type="entry name" value="Amidase_6"/>
</dbReference>
<evidence type="ECO:0000259" key="1">
    <source>
        <dbReference type="Pfam" id="PF12671"/>
    </source>
</evidence>
<accession>A0A1M6JFD3</accession>
<feature type="domain" description="Putative amidase" evidence="1">
    <location>
        <begin position="5"/>
        <end position="179"/>
    </location>
</feature>
<proteinExistence type="predicted"/>
<gene>
    <name evidence="2" type="ORF">SAMN05444373_10568</name>
</gene>
<evidence type="ECO:0000313" key="2">
    <source>
        <dbReference type="EMBL" id="SHJ45411.1"/>
    </source>
</evidence>
<name>A0A1M6JFD3_9FIRM</name>
<organism evidence="2 3">
    <name type="scientific">Thermoclostridium caenicola</name>
    <dbReference type="NCBI Taxonomy" id="659425"/>
    <lineage>
        <taxon>Bacteria</taxon>
        <taxon>Bacillati</taxon>
        <taxon>Bacillota</taxon>
        <taxon>Clostridia</taxon>
        <taxon>Eubacteriales</taxon>
        <taxon>Oscillospiraceae</taxon>
        <taxon>Thermoclostridium</taxon>
    </lineage>
</organism>
<dbReference type="AlphaFoldDB" id="A0A1M6JFD3"/>
<dbReference type="EMBL" id="FQZP01000056">
    <property type="protein sequence ID" value="SHJ45411.1"/>
    <property type="molecule type" value="Genomic_DNA"/>
</dbReference>
<sequence>MVFTYNPRNGTAYARAYALYDRVPEQSRLFYYDRGNDCANFVSQCVWAAYGGWLAGMDPETVEVNRTRIKNHVRMAPYIWYGSSGFVGSTRWCRVLEFYAYVVSEKRYGPRAVKVAEGDWASLSPGVIREGDVLQLVVQSYIPGQYGHSLYVTKGGRTWDDILICCHSYDRLDVPLSSFVLQPEQYPRVRVLRFRNAEFYK</sequence>
<dbReference type="Pfam" id="PF12671">
    <property type="entry name" value="Amidase_6"/>
    <property type="match status" value="1"/>
</dbReference>